<evidence type="ECO:0000256" key="5">
    <source>
        <dbReference type="ARBA" id="ARBA00023136"/>
    </source>
</evidence>
<dbReference type="InterPro" id="IPR011701">
    <property type="entry name" value="MFS"/>
</dbReference>
<evidence type="ECO:0000259" key="7">
    <source>
        <dbReference type="PROSITE" id="PS50850"/>
    </source>
</evidence>
<dbReference type="PANTHER" id="PTHR23511">
    <property type="entry name" value="SYNAPTIC VESICLE GLYCOPROTEIN 2"/>
    <property type="match status" value="1"/>
</dbReference>
<keyword evidence="5 6" id="KW-0472">Membrane</keyword>
<keyword evidence="3 6" id="KW-0812">Transmembrane</keyword>
<evidence type="ECO:0000313" key="8">
    <source>
        <dbReference type="EMBL" id="GCE24325.1"/>
    </source>
</evidence>
<name>A0A402AZ43_9CHLR</name>
<evidence type="ECO:0000313" key="9">
    <source>
        <dbReference type="Proteomes" id="UP000287188"/>
    </source>
</evidence>
<feature type="domain" description="Major facilitator superfamily (MFS) profile" evidence="7">
    <location>
        <begin position="31"/>
        <end position="159"/>
    </location>
</feature>
<proteinExistence type="predicted"/>
<evidence type="ECO:0000256" key="4">
    <source>
        <dbReference type="ARBA" id="ARBA00022989"/>
    </source>
</evidence>
<evidence type="ECO:0000256" key="1">
    <source>
        <dbReference type="ARBA" id="ARBA00004651"/>
    </source>
</evidence>
<evidence type="ECO:0000256" key="6">
    <source>
        <dbReference type="SAM" id="Phobius"/>
    </source>
</evidence>
<keyword evidence="4 6" id="KW-1133">Transmembrane helix</keyword>
<dbReference type="Pfam" id="PF07690">
    <property type="entry name" value="MFS_1"/>
    <property type="match status" value="1"/>
</dbReference>
<comment type="subcellular location">
    <subcellularLocation>
        <location evidence="1">Cell membrane</location>
        <topology evidence="1">Multi-pass membrane protein</topology>
    </subcellularLocation>
</comment>
<protein>
    <recommendedName>
        <fullName evidence="7">Major facilitator superfamily (MFS) profile domain-containing protein</fullName>
    </recommendedName>
</protein>
<dbReference type="GO" id="GO:0005886">
    <property type="term" value="C:plasma membrane"/>
    <property type="evidence" value="ECO:0007669"/>
    <property type="project" value="UniProtKB-SubCell"/>
</dbReference>
<feature type="transmembrane region" description="Helical" evidence="6">
    <location>
        <begin position="67"/>
        <end position="87"/>
    </location>
</feature>
<accession>A0A402AZ43</accession>
<dbReference type="SUPFAM" id="SSF103473">
    <property type="entry name" value="MFS general substrate transporter"/>
    <property type="match status" value="1"/>
</dbReference>
<dbReference type="AlphaFoldDB" id="A0A402AZ43"/>
<evidence type="ECO:0000256" key="2">
    <source>
        <dbReference type="ARBA" id="ARBA00022448"/>
    </source>
</evidence>
<dbReference type="InterPro" id="IPR020846">
    <property type="entry name" value="MFS_dom"/>
</dbReference>
<dbReference type="InterPro" id="IPR036259">
    <property type="entry name" value="MFS_trans_sf"/>
</dbReference>
<feature type="transmembrane region" description="Helical" evidence="6">
    <location>
        <begin position="99"/>
        <end position="124"/>
    </location>
</feature>
<dbReference type="GO" id="GO:0022857">
    <property type="term" value="F:transmembrane transporter activity"/>
    <property type="evidence" value="ECO:0007669"/>
    <property type="project" value="InterPro"/>
</dbReference>
<dbReference type="Proteomes" id="UP000287188">
    <property type="component" value="Unassembled WGS sequence"/>
</dbReference>
<dbReference type="Gene3D" id="1.20.1250.20">
    <property type="entry name" value="MFS general substrate transporter like domains"/>
    <property type="match status" value="1"/>
</dbReference>
<keyword evidence="2" id="KW-0813">Transport</keyword>
<dbReference type="PROSITE" id="PS50850">
    <property type="entry name" value="MFS"/>
    <property type="match status" value="1"/>
</dbReference>
<comment type="caution">
    <text evidence="8">The sequence shown here is derived from an EMBL/GenBank/DDBJ whole genome shotgun (WGS) entry which is preliminary data.</text>
</comment>
<sequence length="159" mass="17293">MNETTQTTDAVETDVPARMDRLPWSRWHWLVVVALGITWILDGLEVTIVGSIASVLKEPQTLNLSDVQVTGAGTTYLIGAVVGALVFGRLTDKWGRKKLFMLTLSLYLIATIATAFSFNFYWFIICRFITGAGIGGEYAAINSAVDELIPAVHAAGQIS</sequence>
<dbReference type="PANTHER" id="PTHR23511:SF34">
    <property type="entry name" value="SYNAPTIC VESICLE GLYCOPROTEIN 2"/>
    <property type="match status" value="1"/>
</dbReference>
<organism evidence="8 9">
    <name type="scientific">Dictyobacter kobayashii</name>
    <dbReference type="NCBI Taxonomy" id="2014872"/>
    <lineage>
        <taxon>Bacteria</taxon>
        <taxon>Bacillati</taxon>
        <taxon>Chloroflexota</taxon>
        <taxon>Ktedonobacteria</taxon>
        <taxon>Ktedonobacterales</taxon>
        <taxon>Dictyobacteraceae</taxon>
        <taxon>Dictyobacter</taxon>
    </lineage>
</organism>
<dbReference type="EMBL" id="BIFS01000002">
    <property type="protein sequence ID" value="GCE24325.1"/>
    <property type="molecule type" value="Genomic_DNA"/>
</dbReference>
<keyword evidence="9" id="KW-1185">Reference proteome</keyword>
<reference evidence="9" key="1">
    <citation type="submission" date="2018-12" db="EMBL/GenBank/DDBJ databases">
        <title>Tengunoibacter tsumagoiensis gen. nov., sp. nov., Dictyobacter kobayashii sp. nov., D. alpinus sp. nov., and D. joshuensis sp. nov. and description of Dictyobacteraceae fam. nov. within the order Ktedonobacterales isolated from Tengu-no-mugimeshi.</title>
        <authorList>
            <person name="Wang C.M."/>
            <person name="Zheng Y."/>
            <person name="Sakai Y."/>
            <person name="Toyoda A."/>
            <person name="Minakuchi Y."/>
            <person name="Abe K."/>
            <person name="Yokota A."/>
            <person name="Yabe S."/>
        </authorList>
    </citation>
    <scope>NUCLEOTIDE SEQUENCE [LARGE SCALE GENOMIC DNA]</scope>
    <source>
        <strain evidence="9">Uno11</strain>
    </source>
</reference>
<feature type="transmembrane region" description="Helical" evidence="6">
    <location>
        <begin position="27"/>
        <end position="55"/>
    </location>
</feature>
<gene>
    <name evidence="8" type="ORF">KDK_81250</name>
</gene>
<evidence type="ECO:0000256" key="3">
    <source>
        <dbReference type="ARBA" id="ARBA00022692"/>
    </source>
</evidence>